<evidence type="ECO:0000313" key="3">
    <source>
        <dbReference type="Proteomes" id="UP001058974"/>
    </source>
</evidence>
<dbReference type="PANTHER" id="PTHR48152:SF3">
    <property type="entry name" value="DUF946 FAMILY PROTEIN (DUF946)"/>
    <property type="match status" value="1"/>
</dbReference>
<dbReference type="Proteomes" id="UP001058974">
    <property type="component" value="Chromosome 1"/>
</dbReference>
<sequence>KSGIGIRNDSAKSSMIMDLGKFVLVSAEYLEPFVVEPSWLKYFREWGPKIDYDLDEELRKVEKILPWKLKDVFENIIRSLPKEVLGEEGPTGPKVKSNWSGDEV</sequence>
<dbReference type="AlphaFoldDB" id="A0A9D5BL47"/>
<comment type="caution">
    <text evidence="2">The sequence shown here is derived from an EMBL/GenBank/DDBJ whole genome shotgun (WGS) entry which is preliminary data.</text>
</comment>
<dbReference type="Pfam" id="PF06101">
    <property type="entry name" value="Vps62"/>
    <property type="match status" value="1"/>
</dbReference>
<evidence type="ECO:0000313" key="2">
    <source>
        <dbReference type="EMBL" id="KAI5445452.1"/>
    </source>
</evidence>
<name>A0A9D5BL47_PEA</name>
<dbReference type="InterPro" id="IPR009291">
    <property type="entry name" value="Vps62"/>
</dbReference>
<dbReference type="PANTHER" id="PTHR48152">
    <property type="entry name" value="F1C9.34 PROTEIN"/>
    <property type="match status" value="1"/>
</dbReference>
<evidence type="ECO:0000256" key="1">
    <source>
        <dbReference type="SAM" id="MobiDB-lite"/>
    </source>
</evidence>
<organism evidence="2 3">
    <name type="scientific">Pisum sativum</name>
    <name type="common">Garden pea</name>
    <name type="synonym">Lathyrus oleraceus</name>
    <dbReference type="NCBI Taxonomy" id="3888"/>
    <lineage>
        <taxon>Eukaryota</taxon>
        <taxon>Viridiplantae</taxon>
        <taxon>Streptophyta</taxon>
        <taxon>Embryophyta</taxon>
        <taxon>Tracheophyta</taxon>
        <taxon>Spermatophyta</taxon>
        <taxon>Magnoliopsida</taxon>
        <taxon>eudicotyledons</taxon>
        <taxon>Gunneridae</taxon>
        <taxon>Pentapetalae</taxon>
        <taxon>rosids</taxon>
        <taxon>fabids</taxon>
        <taxon>Fabales</taxon>
        <taxon>Fabaceae</taxon>
        <taxon>Papilionoideae</taxon>
        <taxon>50 kb inversion clade</taxon>
        <taxon>NPAAA clade</taxon>
        <taxon>Hologalegina</taxon>
        <taxon>IRL clade</taxon>
        <taxon>Fabeae</taxon>
        <taxon>Lathyrus</taxon>
    </lineage>
</organism>
<protein>
    <submittedName>
        <fullName evidence="2">Uncharacterized protein</fullName>
    </submittedName>
</protein>
<proteinExistence type="predicted"/>
<feature type="region of interest" description="Disordered" evidence="1">
    <location>
        <begin position="85"/>
        <end position="104"/>
    </location>
</feature>
<feature type="non-terminal residue" evidence="2">
    <location>
        <position position="1"/>
    </location>
</feature>
<keyword evidence="3" id="KW-1185">Reference proteome</keyword>
<dbReference type="EMBL" id="JAMSHJ010000001">
    <property type="protein sequence ID" value="KAI5445452.1"/>
    <property type="molecule type" value="Genomic_DNA"/>
</dbReference>
<reference evidence="2 3" key="1">
    <citation type="journal article" date="2022" name="Nat. Genet.">
        <title>Improved pea reference genome and pan-genome highlight genomic features and evolutionary characteristics.</title>
        <authorList>
            <person name="Yang T."/>
            <person name="Liu R."/>
            <person name="Luo Y."/>
            <person name="Hu S."/>
            <person name="Wang D."/>
            <person name="Wang C."/>
            <person name="Pandey M.K."/>
            <person name="Ge S."/>
            <person name="Xu Q."/>
            <person name="Li N."/>
            <person name="Li G."/>
            <person name="Huang Y."/>
            <person name="Saxena R.K."/>
            <person name="Ji Y."/>
            <person name="Li M."/>
            <person name="Yan X."/>
            <person name="He Y."/>
            <person name="Liu Y."/>
            <person name="Wang X."/>
            <person name="Xiang C."/>
            <person name="Varshney R.K."/>
            <person name="Ding H."/>
            <person name="Gao S."/>
            <person name="Zong X."/>
        </authorList>
    </citation>
    <scope>NUCLEOTIDE SEQUENCE [LARGE SCALE GENOMIC DNA]</scope>
    <source>
        <strain evidence="2 3">cv. Zhongwan 6</strain>
    </source>
</reference>
<gene>
    <name evidence="2" type="ORF">KIW84_013620</name>
</gene>
<accession>A0A9D5BL47</accession>
<dbReference type="Gramene" id="Psat01G0362000-T2">
    <property type="protein sequence ID" value="KAI5445452.1"/>
    <property type="gene ID" value="KIW84_013620"/>
</dbReference>